<accession>A0A834IPP2</accession>
<dbReference type="AlphaFoldDB" id="A0A834IPP2"/>
<name>A0A834IPP2_RHYFE</name>
<reference evidence="1" key="1">
    <citation type="submission" date="2020-08" db="EMBL/GenBank/DDBJ databases">
        <title>Genome sequencing and assembly of the red palm weevil Rhynchophorus ferrugineus.</title>
        <authorList>
            <person name="Dias G.B."/>
            <person name="Bergman C.M."/>
            <person name="Manee M."/>
        </authorList>
    </citation>
    <scope>NUCLEOTIDE SEQUENCE</scope>
    <source>
        <strain evidence="1">AA-2017</strain>
        <tissue evidence="1">Whole larva</tissue>
    </source>
</reference>
<comment type="caution">
    <text evidence="1">The sequence shown here is derived from an EMBL/GenBank/DDBJ whole genome shotgun (WGS) entry which is preliminary data.</text>
</comment>
<evidence type="ECO:0000313" key="2">
    <source>
        <dbReference type="Proteomes" id="UP000625711"/>
    </source>
</evidence>
<gene>
    <name evidence="1" type="ORF">GWI33_004285</name>
</gene>
<sequence length="102" mass="11087">MLTMVSGRPNNMHAVVAAAFLTAPLDDLVSDKAEEAAVEKDRERKTTPQGELIISDSFMLERVKDGADGREMGTLKGDELNIHPATMGRDGIRAKISCRLFG</sequence>
<organism evidence="1 2">
    <name type="scientific">Rhynchophorus ferrugineus</name>
    <name type="common">Red palm weevil</name>
    <name type="synonym">Curculio ferrugineus</name>
    <dbReference type="NCBI Taxonomy" id="354439"/>
    <lineage>
        <taxon>Eukaryota</taxon>
        <taxon>Metazoa</taxon>
        <taxon>Ecdysozoa</taxon>
        <taxon>Arthropoda</taxon>
        <taxon>Hexapoda</taxon>
        <taxon>Insecta</taxon>
        <taxon>Pterygota</taxon>
        <taxon>Neoptera</taxon>
        <taxon>Endopterygota</taxon>
        <taxon>Coleoptera</taxon>
        <taxon>Polyphaga</taxon>
        <taxon>Cucujiformia</taxon>
        <taxon>Curculionidae</taxon>
        <taxon>Dryophthorinae</taxon>
        <taxon>Rhynchophorus</taxon>
    </lineage>
</organism>
<keyword evidence="2" id="KW-1185">Reference proteome</keyword>
<protein>
    <submittedName>
        <fullName evidence="1">Uncharacterized protein</fullName>
    </submittedName>
</protein>
<proteinExistence type="predicted"/>
<dbReference type="EMBL" id="JAACXV010000224">
    <property type="protein sequence ID" value="KAF7281770.1"/>
    <property type="molecule type" value="Genomic_DNA"/>
</dbReference>
<dbReference type="Proteomes" id="UP000625711">
    <property type="component" value="Unassembled WGS sequence"/>
</dbReference>
<evidence type="ECO:0000313" key="1">
    <source>
        <dbReference type="EMBL" id="KAF7281770.1"/>
    </source>
</evidence>